<feature type="region of interest" description="Disordered" evidence="1">
    <location>
        <begin position="19"/>
        <end position="38"/>
    </location>
</feature>
<evidence type="ECO:0000313" key="2">
    <source>
        <dbReference type="EMBL" id="MFC5147350.1"/>
    </source>
</evidence>
<evidence type="ECO:0000313" key="3">
    <source>
        <dbReference type="Proteomes" id="UP001596222"/>
    </source>
</evidence>
<organism evidence="2 3">
    <name type="scientific">Streptomyces aureoversilis</name>
    <dbReference type="NCBI Taxonomy" id="67277"/>
    <lineage>
        <taxon>Bacteria</taxon>
        <taxon>Bacillati</taxon>
        <taxon>Actinomycetota</taxon>
        <taxon>Actinomycetes</taxon>
        <taxon>Kitasatosporales</taxon>
        <taxon>Streptomycetaceae</taxon>
        <taxon>Streptomyces</taxon>
    </lineage>
</organism>
<sequence>MRNTVRRLATWLRIGREPATPAAPAAPAASVPAAPADPAVPPAQVKPAACGIYVWATAHGIDLRPRHSLLTCTCSTRAERATPVVGAFVVDARGGGLAQVVAAEGARLRLRPPAGGETWEAEPALLRPAAEAEQLSAKVAEANRASRWGNGAGCD</sequence>
<comment type="caution">
    <text evidence="2">The sequence shown here is derived from an EMBL/GenBank/DDBJ whole genome shotgun (WGS) entry which is preliminary data.</text>
</comment>
<reference evidence="3" key="1">
    <citation type="journal article" date="2019" name="Int. J. Syst. Evol. Microbiol.">
        <title>The Global Catalogue of Microorganisms (GCM) 10K type strain sequencing project: providing services to taxonomists for standard genome sequencing and annotation.</title>
        <authorList>
            <consortium name="The Broad Institute Genomics Platform"/>
            <consortium name="The Broad Institute Genome Sequencing Center for Infectious Disease"/>
            <person name="Wu L."/>
            <person name="Ma J."/>
        </authorList>
    </citation>
    <scope>NUCLEOTIDE SEQUENCE [LARGE SCALE GENOMIC DNA]</scope>
    <source>
        <strain evidence="3">CGMCC 4.1641</strain>
    </source>
</reference>
<proteinExistence type="predicted"/>
<name>A0ABW0A3P9_9ACTN</name>
<dbReference type="RefSeq" id="WP_382044984.1">
    <property type="nucleotide sequence ID" value="NZ_JBHSKJ010000012.1"/>
</dbReference>
<evidence type="ECO:0000256" key="1">
    <source>
        <dbReference type="SAM" id="MobiDB-lite"/>
    </source>
</evidence>
<protein>
    <submittedName>
        <fullName evidence="2">Uncharacterized protein</fullName>
    </submittedName>
</protein>
<accession>A0ABW0A3P9</accession>
<gene>
    <name evidence="2" type="ORF">ACFPP6_22015</name>
</gene>
<dbReference type="Proteomes" id="UP001596222">
    <property type="component" value="Unassembled WGS sequence"/>
</dbReference>
<keyword evidence="3" id="KW-1185">Reference proteome</keyword>
<dbReference type="EMBL" id="JBHSKJ010000012">
    <property type="protein sequence ID" value="MFC5147350.1"/>
    <property type="molecule type" value="Genomic_DNA"/>
</dbReference>